<dbReference type="EC" id="2.7.10.2" evidence="4"/>
<evidence type="ECO:0000256" key="13">
    <source>
        <dbReference type="ARBA" id="ARBA00023136"/>
    </source>
</evidence>
<evidence type="ECO:0000256" key="12">
    <source>
        <dbReference type="ARBA" id="ARBA00022989"/>
    </source>
</evidence>
<evidence type="ECO:0000256" key="1">
    <source>
        <dbReference type="ARBA" id="ARBA00004429"/>
    </source>
</evidence>
<dbReference type="CDD" id="cd05387">
    <property type="entry name" value="BY-kinase"/>
    <property type="match status" value="1"/>
</dbReference>
<sequence>MNTIEQNNNSVDIASLIKKYIKYWYLFAISIIVCFILAYAYVKISKPVYVIKANLLIKQDDGKSGGIQSAMLKNFSFGGMLSGGDVDDELYIVSSHSVFKEAIKKLNLNKKYIVRKNILKKIDAYDNYPVKIDVPAGIEDTLSTTLKFKIKVSEKGEIRVKVLNDKDKKVGETSSQNFPITIHTDYGNYTLNKTKDFLSGKKINTTIYLSGYDAVAENWSKSISIGKIDKKSNMIALSLKETNIPRGKDILNNIIDIYNKQGIIDKNLEAQNTAKFIEERISLIQKELFEAEQEVEKYKKENNLTDIETEAKIILEQNGDFKSKLIETETQYQIVGLIESFLKNPNNKYSLVPFSTTLSEQSSSEVVQKYNELILERMKLLRTAKENSPTVQLINSQIDATRNNVINTITNIKQSVGIALKDLKAQENKFLSRIKGMPTQEREFINIKRQQVIKEELYLFLLQKKEENALTLAVTTPKGQIVDAAYNLNKPVSPQKTIILFIGLLLGVIIPILYLYLKEVLNTKFSTKQELENITSIPILGEICETKSKAPLVVKEGDTSPIVELFRLIRTNIQFILNNKNEKVILITSSISGEGKSFFSCNFGMSLALMNKKVILVGLDIRSPKLAEYLNIKNKNIGLTNYLASENVEIKDIIITNELHNNFDIIISGPVPPNPAELLLSDRLDMLFERLKEKYDYILIDSAPVGLVSDTFCLNRIADSTIYICRANYTEKDNIKYLNQLVSNNRLKKVSLVINGTNAKQGYGYGYGHQGKK</sequence>
<keyword evidence="6" id="KW-0997">Cell inner membrane</keyword>
<evidence type="ECO:0000256" key="7">
    <source>
        <dbReference type="ARBA" id="ARBA00022679"/>
    </source>
</evidence>
<reference evidence="22" key="1">
    <citation type="submission" date="2020-07" db="EMBL/GenBank/DDBJ databases">
        <title>Complete genome sequencing of Coprobacter sp. strain 2CBH44.</title>
        <authorList>
            <person name="Sakamoto M."/>
            <person name="Murakami T."/>
            <person name="Mori H."/>
        </authorList>
    </citation>
    <scope>NUCLEOTIDE SEQUENCE [LARGE SCALE GENOMIC DNA]</scope>
    <source>
        <strain evidence="22">2CBH44</strain>
    </source>
</reference>
<feature type="transmembrane region" description="Helical" evidence="17">
    <location>
        <begin position="23"/>
        <end position="42"/>
    </location>
</feature>
<evidence type="ECO:0000256" key="2">
    <source>
        <dbReference type="ARBA" id="ARBA00007316"/>
    </source>
</evidence>
<comment type="similarity">
    <text evidence="2">Belongs to the CpsD/CapB family.</text>
</comment>
<evidence type="ECO:0000313" key="22">
    <source>
        <dbReference type="Proteomes" id="UP000594042"/>
    </source>
</evidence>
<dbReference type="EMBL" id="AP023322">
    <property type="protein sequence ID" value="BCI64471.1"/>
    <property type="molecule type" value="Genomic_DNA"/>
</dbReference>
<keyword evidence="12 17" id="KW-1133">Transmembrane helix</keyword>
<proteinExistence type="inferred from homology"/>
<keyword evidence="11" id="KW-0067">ATP-binding</keyword>
<keyword evidence="13 17" id="KW-0472">Membrane</keyword>
<keyword evidence="14" id="KW-0829">Tyrosine-protein kinase</keyword>
<evidence type="ECO:0000259" key="19">
    <source>
        <dbReference type="Pfam" id="PF13614"/>
    </source>
</evidence>
<keyword evidence="8 17" id="KW-0812">Transmembrane</keyword>
<dbReference type="FunFam" id="3.40.50.300:FF:000527">
    <property type="entry name" value="Tyrosine-protein kinase etk"/>
    <property type="match status" value="1"/>
</dbReference>
<dbReference type="InterPro" id="IPR025669">
    <property type="entry name" value="AAA_dom"/>
</dbReference>
<evidence type="ECO:0000256" key="4">
    <source>
        <dbReference type="ARBA" id="ARBA00011903"/>
    </source>
</evidence>
<keyword evidence="16" id="KW-0175">Coiled coil</keyword>
<evidence type="ECO:0000256" key="11">
    <source>
        <dbReference type="ARBA" id="ARBA00022840"/>
    </source>
</evidence>
<dbReference type="Proteomes" id="UP000594042">
    <property type="component" value="Chromosome"/>
</dbReference>
<dbReference type="Pfam" id="PF02706">
    <property type="entry name" value="Wzz"/>
    <property type="match status" value="1"/>
</dbReference>
<feature type="domain" description="Tyrosine-protein kinase G-rich" evidence="20">
    <location>
        <begin position="441"/>
        <end position="519"/>
    </location>
</feature>
<dbReference type="GO" id="GO:0005524">
    <property type="term" value="F:ATP binding"/>
    <property type="evidence" value="ECO:0007669"/>
    <property type="project" value="UniProtKB-KW"/>
</dbReference>
<dbReference type="Gene3D" id="3.40.50.300">
    <property type="entry name" value="P-loop containing nucleotide triphosphate hydrolases"/>
    <property type="match status" value="1"/>
</dbReference>
<dbReference type="InterPro" id="IPR027417">
    <property type="entry name" value="P-loop_NTPase"/>
</dbReference>
<protein>
    <recommendedName>
        <fullName evidence="4">non-specific protein-tyrosine kinase</fullName>
        <ecNumber evidence="4">2.7.10.2</ecNumber>
    </recommendedName>
</protein>
<accession>A0A7G1I1J5</accession>
<feature type="domain" description="AAA" evidence="19">
    <location>
        <begin position="583"/>
        <end position="722"/>
    </location>
</feature>
<dbReference type="NCBIfam" id="TIGR01007">
    <property type="entry name" value="eps_fam"/>
    <property type="match status" value="1"/>
</dbReference>
<keyword evidence="5" id="KW-1003">Cell membrane</keyword>
<dbReference type="PANTHER" id="PTHR32309">
    <property type="entry name" value="TYROSINE-PROTEIN KINASE"/>
    <property type="match status" value="1"/>
</dbReference>
<evidence type="ECO:0000259" key="20">
    <source>
        <dbReference type="Pfam" id="PF13807"/>
    </source>
</evidence>
<feature type="domain" description="Polysaccharide chain length determinant N-terminal" evidence="18">
    <location>
        <begin position="10"/>
        <end position="106"/>
    </location>
</feature>
<gene>
    <name evidence="21" type="ORF">Cop2CBH44_28240</name>
</gene>
<keyword evidence="10 21" id="KW-0418">Kinase</keyword>
<evidence type="ECO:0000256" key="9">
    <source>
        <dbReference type="ARBA" id="ARBA00022741"/>
    </source>
</evidence>
<keyword evidence="7" id="KW-0808">Transferase</keyword>
<dbReference type="InterPro" id="IPR003856">
    <property type="entry name" value="LPS_length_determ_N"/>
</dbReference>
<dbReference type="RefSeq" id="WP_200755070.1">
    <property type="nucleotide sequence ID" value="NZ_AP023322.1"/>
</dbReference>
<keyword evidence="22" id="KW-1185">Reference proteome</keyword>
<dbReference type="KEGG" id="copr:Cop2CBH44_28240"/>
<dbReference type="InterPro" id="IPR005702">
    <property type="entry name" value="Wzc-like_C"/>
</dbReference>
<comment type="subcellular location">
    <subcellularLocation>
        <location evidence="1">Cell inner membrane</location>
        <topology evidence="1">Multi-pass membrane protein</topology>
    </subcellularLocation>
</comment>
<dbReference type="AlphaFoldDB" id="A0A7G1I1J5"/>
<evidence type="ECO:0000256" key="17">
    <source>
        <dbReference type="SAM" id="Phobius"/>
    </source>
</evidence>
<dbReference type="SUPFAM" id="SSF52540">
    <property type="entry name" value="P-loop containing nucleoside triphosphate hydrolases"/>
    <property type="match status" value="1"/>
</dbReference>
<evidence type="ECO:0000313" key="21">
    <source>
        <dbReference type="EMBL" id="BCI64471.1"/>
    </source>
</evidence>
<dbReference type="GO" id="GO:0005886">
    <property type="term" value="C:plasma membrane"/>
    <property type="evidence" value="ECO:0007669"/>
    <property type="project" value="UniProtKB-SubCell"/>
</dbReference>
<dbReference type="InterPro" id="IPR032807">
    <property type="entry name" value="GNVR"/>
</dbReference>
<evidence type="ECO:0000256" key="14">
    <source>
        <dbReference type="ARBA" id="ARBA00023137"/>
    </source>
</evidence>
<comment type="catalytic activity">
    <reaction evidence="15">
        <text>L-tyrosyl-[protein] + ATP = O-phospho-L-tyrosyl-[protein] + ADP + H(+)</text>
        <dbReference type="Rhea" id="RHEA:10596"/>
        <dbReference type="Rhea" id="RHEA-COMP:10136"/>
        <dbReference type="Rhea" id="RHEA-COMP:20101"/>
        <dbReference type="ChEBI" id="CHEBI:15378"/>
        <dbReference type="ChEBI" id="CHEBI:30616"/>
        <dbReference type="ChEBI" id="CHEBI:46858"/>
        <dbReference type="ChEBI" id="CHEBI:61978"/>
        <dbReference type="ChEBI" id="CHEBI:456216"/>
        <dbReference type="EC" id="2.7.10.2"/>
    </reaction>
</comment>
<name>A0A7G1I1J5_9BACT</name>
<evidence type="ECO:0000256" key="15">
    <source>
        <dbReference type="ARBA" id="ARBA00051245"/>
    </source>
</evidence>
<feature type="coiled-coil region" evidence="16">
    <location>
        <begin position="267"/>
        <end position="308"/>
    </location>
</feature>
<feature type="transmembrane region" description="Helical" evidence="17">
    <location>
        <begin position="498"/>
        <end position="517"/>
    </location>
</feature>
<evidence type="ECO:0000256" key="8">
    <source>
        <dbReference type="ARBA" id="ARBA00022692"/>
    </source>
</evidence>
<keyword evidence="9" id="KW-0547">Nucleotide-binding</keyword>
<evidence type="ECO:0000256" key="16">
    <source>
        <dbReference type="SAM" id="Coils"/>
    </source>
</evidence>
<dbReference type="GO" id="GO:0042802">
    <property type="term" value="F:identical protein binding"/>
    <property type="evidence" value="ECO:0007669"/>
    <property type="project" value="UniProtKB-ARBA"/>
</dbReference>
<dbReference type="GO" id="GO:0004715">
    <property type="term" value="F:non-membrane spanning protein tyrosine kinase activity"/>
    <property type="evidence" value="ECO:0007669"/>
    <property type="project" value="UniProtKB-EC"/>
</dbReference>
<dbReference type="Pfam" id="PF13614">
    <property type="entry name" value="AAA_31"/>
    <property type="match status" value="1"/>
</dbReference>
<evidence type="ECO:0000256" key="10">
    <source>
        <dbReference type="ARBA" id="ARBA00022777"/>
    </source>
</evidence>
<dbReference type="InterPro" id="IPR050445">
    <property type="entry name" value="Bact_polysacc_biosynth/exp"/>
</dbReference>
<organism evidence="21 22">
    <name type="scientific">Coprobacter secundus subsp. similis</name>
    <dbReference type="NCBI Taxonomy" id="2751153"/>
    <lineage>
        <taxon>Bacteria</taxon>
        <taxon>Pseudomonadati</taxon>
        <taxon>Bacteroidota</taxon>
        <taxon>Bacteroidia</taxon>
        <taxon>Bacteroidales</taxon>
        <taxon>Barnesiellaceae</taxon>
        <taxon>Coprobacter</taxon>
    </lineage>
</organism>
<evidence type="ECO:0000256" key="3">
    <source>
        <dbReference type="ARBA" id="ARBA00008883"/>
    </source>
</evidence>
<dbReference type="Pfam" id="PF13807">
    <property type="entry name" value="GNVR"/>
    <property type="match status" value="1"/>
</dbReference>
<dbReference type="PANTHER" id="PTHR32309:SF13">
    <property type="entry name" value="FERRIC ENTEROBACTIN TRANSPORT PROTEIN FEPE"/>
    <property type="match status" value="1"/>
</dbReference>
<evidence type="ECO:0000259" key="18">
    <source>
        <dbReference type="Pfam" id="PF02706"/>
    </source>
</evidence>
<evidence type="ECO:0000256" key="5">
    <source>
        <dbReference type="ARBA" id="ARBA00022475"/>
    </source>
</evidence>
<evidence type="ECO:0000256" key="6">
    <source>
        <dbReference type="ARBA" id="ARBA00022519"/>
    </source>
</evidence>
<comment type="similarity">
    <text evidence="3">Belongs to the etk/wzc family.</text>
</comment>